<dbReference type="PANTHER" id="PTHR44858">
    <property type="entry name" value="TETRATRICOPEPTIDE REPEAT PROTEIN 6"/>
    <property type="match status" value="1"/>
</dbReference>
<evidence type="ECO:0000256" key="4">
    <source>
        <dbReference type="SAM" id="Phobius"/>
    </source>
</evidence>
<dbReference type="Pfam" id="PF14559">
    <property type="entry name" value="TPR_19"/>
    <property type="match status" value="1"/>
</dbReference>
<keyword evidence="4" id="KW-0812">Transmembrane</keyword>
<dbReference type="PANTHER" id="PTHR44858:SF1">
    <property type="entry name" value="UDP-N-ACETYLGLUCOSAMINE--PEPTIDE N-ACETYLGLUCOSAMINYLTRANSFERASE SPINDLY-RELATED"/>
    <property type="match status" value="1"/>
</dbReference>
<evidence type="ECO:0000256" key="1">
    <source>
        <dbReference type="ARBA" id="ARBA00022737"/>
    </source>
</evidence>
<dbReference type="InterPro" id="IPR050498">
    <property type="entry name" value="Ycf3"/>
</dbReference>
<feature type="repeat" description="TPR" evidence="3">
    <location>
        <begin position="172"/>
        <end position="205"/>
    </location>
</feature>
<dbReference type="InterPro" id="IPR019734">
    <property type="entry name" value="TPR_rpt"/>
</dbReference>
<reference evidence="5 6" key="1">
    <citation type="submission" date="2023-02" db="EMBL/GenBank/DDBJ databases">
        <title>Vibrio intestini sp. nov., a close relative of Vibrio cholerae isolated from the intestine of Healthy Culter dabryi.</title>
        <authorList>
            <person name="Wu N."/>
        </authorList>
    </citation>
    <scope>NUCLEOTIDE SEQUENCE [LARGE SCALE GENOMIC DNA]</scope>
    <source>
        <strain evidence="5 6">DSL-7</strain>
    </source>
</reference>
<dbReference type="Gene3D" id="1.25.40.10">
    <property type="entry name" value="Tetratricopeptide repeat domain"/>
    <property type="match status" value="2"/>
</dbReference>
<name>A0ABT5V2C6_9VIBR</name>
<evidence type="ECO:0000256" key="3">
    <source>
        <dbReference type="PROSITE-ProRule" id="PRU00339"/>
    </source>
</evidence>
<dbReference type="Proteomes" id="UP001216189">
    <property type="component" value="Unassembled WGS sequence"/>
</dbReference>
<evidence type="ECO:0000313" key="6">
    <source>
        <dbReference type="Proteomes" id="UP001216189"/>
    </source>
</evidence>
<proteinExistence type="predicted"/>
<keyword evidence="1" id="KW-0677">Repeat</keyword>
<evidence type="ECO:0000256" key="2">
    <source>
        <dbReference type="ARBA" id="ARBA00022803"/>
    </source>
</evidence>
<sequence>MSVVNQALAQSVKHSKLGLDNIERIKVEQRKARPAWLWVLAGFSVSLALGGWSVSWQSPDLMATSLDLPVPQARPSPTQKTTQQVVALYNAPVPNSSLVNPPELLPPVESQPLPALDVVQTSPAKVKNSQPSVQLAANTAPPPPTVEASSVAVVTKPVMIVQQVALTAEQLAEQQVQRAQKALANQDFQAAVNAYAQALRYTPNDETTRQKLAALYYGKGDGRKAFDLLQAGIERNPDGEMLRLALAKWLSREKQEAAALVPLAYLPSQPSVEYLALRAGLAQKTKQNHMALQSYQQLTEQDPNNGRWWLGLAIQQERTQQWAAAQYAYQQALNKVGLSSQSHTFIHQRLQQLSRAEEMPSGH</sequence>
<dbReference type="SMART" id="SM00028">
    <property type="entry name" value="TPR"/>
    <property type="match status" value="4"/>
</dbReference>
<feature type="transmembrane region" description="Helical" evidence="4">
    <location>
        <begin position="35"/>
        <end position="56"/>
    </location>
</feature>
<dbReference type="SUPFAM" id="SSF81901">
    <property type="entry name" value="HCP-like"/>
    <property type="match status" value="1"/>
</dbReference>
<organism evidence="5 6">
    <name type="scientific">Vibrio chanodichtyis</name>
    <dbReference type="NCBI Taxonomy" id="3027932"/>
    <lineage>
        <taxon>Bacteria</taxon>
        <taxon>Pseudomonadati</taxon>
        <taxon>Pseudomonadota</taxon>
        <taxon>Gammaproteobacteria</taxon>
        <taxon>Vibrionales</taxon>
        <taxon>Vibrionaceae</taxon>
        <taxon>Vibrio</taxon>
    </lineage>
</organism>
<keyword evidence="4" id="KW-0472">Membrane</keyword>
<dbReference type="InterPro" id="IPR011990">
    <property type="entry name" value="TPR-like_helical_dom_sf"/>
</dbReference>
<keyword evidence="2 3" id="KW-0802">TPR repeat</keyword>
<gene>
    <name evidence="5" type="ORF">PUN32_12375</name>
</gene>
<dbReference type="EMBL" id="JARBFT010000015">
    <property type="protein sequence ID" value="MDE1515810.1"/>
    <property type="molecule type" value="Genomic_DNA"/>
</dbReference>
<evidence type="ECO:0000313" key="5">
    <source>
        <dbReference type="EMBL" id="MDE1515810.1"/>
    </source>
</evidence>
<keyword evidence="4" id="KW-1133">Transmembrane helix</keyword>
<protein>
    <submittedName>
        <fullName evidence="5">Tetratricopeptide repeat protein</fullName>
    </submittedName>
</protein>
<dbReference type="PROSITE" id="PS50005">
    <property type="entry name" value="TPR"/>
    <property type="match status" value="1"/>
</dbReference>
<keyword evidence="6" id="KW-1185">Reference proteome</keyword>
<comment type="caution">
    <text evidence="5">The sequence shown here is derived from an EMBL/GenBank/DDBJ whole genome shotgun (WGS) entry which is preliminary data.</text>
</comment>
<accession>A0ABT5V2C6</accession>
<dbReference type="RefSeq" id="WP_274723498.1">
    <property type="nucleotide sequence ID" value="NZ_JARBFT010000015.1"/>
</dbReference>